<proteinExistence type="predicted"/>
<comment type="caution">
    <text evidence="2">The sequence shown here is derived from an EMBL/GenBank/DDBJ whole genome shotgun (WGS) entry which is preliminary data.</text>
</comment>
<sequence length="76" mass="9033">NEVIISEDEREEEEAARVEDISDADTEPFPGTEYQRRGDPRMGREYYKSREERPPLKFKHTVHRSTINIAERHANF</sequence>
<feature type="non-terminal residue" evidence="2">
    <location>
        <position position="1"/>
    </location>
</feature>
<organism evidence="2 3">
    <name type="scientific">Drosophila navojoa</name>
    <name type="common">Fruit fly</name>
    <dbReference type="NCBI Taxonomy" id="7232"/>
    <lineage>
        <taxon>Eukaryota</taxon>
        <taxon>Metazoa</taxon>
        <taxon>Ecdysozoa</taxon>
        <taxon>Arthropoda</taxon>
        <taxon>Hexapoda</taxon>
        <taxon>Insecta</taxon>
        <taxon>Pterygota</taxon>
        <taxon>Neoptera</taxon>
        <taxon>Endopterygota</taxon>
        <taxon>Diptera</taxon>
        <taxon>Brachycera</taxon>
        <taxon>Muscomorpha</taxon>
        <taxon>Ephydroidea</taxon>
        <taxon>Drosophilidae</taxon>
        <taxon>Drosophila</taxon>
    </lineage>
</organism>
<feature type="region of interest" description="Disordered" evidence="1">
    <location>
        <begin position="1"/>
        <end position="64"/>
    </location>
</feature>
<accession>A0A484ARM8</accession>
<name>A0A484ARM8_DRONA</name>
<feature type="compositionally biased region" description="Acidic residues" evidence="1">
    <location>
        <begin position="1"/>
        <end position="14"/>
    </location>
</feature>
<evidence type="ECO:0000313" key="2">
    <source>
        <dbReference type="EMBL" id="TDG38261.1"/>
    </source>
</evidence>
<reference evidence="2 3" key="1">
    <citation type="journal article" date="2019" name="J. Hered.">
        <title>An Improved Genome Assembly for Drosophila navojoa, the Basal Species in the mojavensis Cluster.</title>
        <authorList>
            <person name="Vanderlinde T."/>
            <person name="Dupim E.G."/>
            <person name="Nazario-Yepiz N.O."/>
            <person name="Carvalho A.B."/>
        </authorList>
    </citation>
    <scope>NUCLEOTIDE SEQUENCE [LARGE SCALE GENOMIC DNA]</scope>
    <source>
        <strain evidence="2">Navoj_Jal97</strain>
        <tissue evidence="2">Whole organism</tissue>
    </source>
</reference>
<dbReference type="Proteomes" id="UP000295192">
    <property type="component" value="Unassembled WGS sequence"/>
</dbReference>
<keyword evidence="3" id="KW-1185">Reference proteome</keyword>
<evidence type="ECO:0000256" key="1">
    <source>
        <dbReference type="SAM" id="MobiDB-lite"/>
    </source>
</evidence>
<dbReference type="AlphaFoldDB" id="A0A484ARM8"/>
<gene>
    <name evidence="2" type="ORF">AWZ03_015317</name>
</gene>
<protein>
    <submittedName>
        <fullName evidence="2">Uncharacterized protein</fullName>
    </submittedName>
</protein>
<evidence type="ECO:0000313" key="3">
    <source>
        <dbReference type="Proteomes" id="UP000295192"/>
    </source>
</evidence>
<dbReference type="EMBL" id="LSRL02006631">
    <property type="protein sequence ID" value="TDG38261.1"/>
    <property type="molecule type" value="Genomic_DNA"/>
</dbReference>
<feature type="compositionally biased region" description="Basic and acidic residues" evidence="1">
    <location>
        <begin position="34"/>
        <end position="55"/>
    </location>
</feature>
<feature type="non-terminal residue" evidence="2">
    <location>
        <position position="76"/>
    </location>
</feature>